<comment type="pathway">
    <text evidence="1">Protein modification; protein ubiquitination.</text>
</comment>
<dbReference type="InterPro" id="IPR000210">
    <property type="entry name" value="BTB/POZ_dom"/>
</dbReference>
<dbReference type="Gene3D" id="2.60.210.10">
    <property type="entry name" value="Apoptosis, Tumor Necrosis Factor Receptor Associated Protein 2, Chain A"/>
    <property type="match status" value="1"/>
</dbReference>
<dbReference type="PANTHER" id="PTHR26379">
    <property type="entry name" value="BTB/POZ AND MATH DOMAIN-CONTAINING PROTEIN 1"/>
    <property type="match status" value="1"/>
</dbReference>
<comment type="similarity">
    <text evidence="2">Belongs to the Tdpoz family.</text>
</comment>
<reference evidence="5" key="1">
    <citation type="submission" date="2018-04" db="EMBL/GenBank/DDBJ databases">
        <title>WGS assembly of Panicum hallii.</title>
        <authorList>
            <person name="Lovell J."/>
            <person name="Jenkins J."/>
            <person name="Lowry D."/>
            <person name="Mamidi S."/>
            <person name="Sreedasyam A."/>
            <person name="Weng X."/>
            <person name="Barry K."/>
            <person name="Bonette J."/>
            <person name="Campitelli B."/>
            <person name="Daum C."/>
            <person name="Gordon S."/>
            <person name="Gould B."/>
            <person name="Lipzen A."/>
            <person name="Macqueen A."/>
            <person name="Palacio-Mejia J."/>
            <person name="Plott C."/>
            <person name="Shakirov E."/>
            <person name="Shu S."/>
            <person name="Yoshinaga Y."/>
            <person name="Zane M."/>
            <person name="Rokhsar D."/>
            <person name="Grimwood J."/>
            <person name="Schmutz J."/>
            <person name="Juenger T."/>
        </authorList>
    </citation>
    <scope>NUCLEOTIDE SEQUENCE [LARGE SCALE GENOMIC DNA]</scope>
    <source>
        <strain evidence="5">FIL2</strain>
    </source>
</reference>
<evidence type="ECO:0000313" key="5">
    <source>
        <dbReference type="EMBL" id="PVH34504.1"/>
    </source>
</evidence>
<dbReference type="Proteomes" id="UP000243499">
    <property type="component" value="Chromosome 8"/>
</dbReference>
<feature type="domain" description="BTB" evidence="3">
    <location>
        <begin position="201"/>
        <end position="270"/>
    </location>
</feature>
<evidence type="ECO:0000256" key="1">
    <source>
        <dbReference type="ARBA" id="ARBA00004906"/>
    </source>
</evidence>
<dbReference type="AlphaFoldDB" id="A0A2T8IA07"/>
<proteinExistence type="inferred from homology"/>
<dbReference type="CDD" id="cd00121">
    <property type="entry name" value="MATH"/>
    <property type="match status" value="1"/>
</dbReference>
<gene>
    <name evidence="5" type="ORF">PAHAL_8G233900</name>
</gene>
<evidence type="ECO:0008006" key="6">
    <source>
        <dbReference type="Google" id="ProtNLM"/>
    </source>
</evidence>
<dbReference type="InterPro" id="IPR002083">
    <property type="entry name" value="MATH/TRAF_dom"/>
</dbReference>
<dbReference type="InterPro" id="IPR056423">
    <property type="entry name" value="BACK_BPM_SPOP"/>
</dbReference>
<evidence type="ECO:0000259" key="4">
    <source>
        <dbReference type="PROSITE" id="PS50144"/>
    </source>
</evidence>
<dbReference type="Gene3D" id="1.25.40.420">
    <property type="match status" value="1"/>
</dbReference>
<dbReference type="Pfam" id="PF24570">
    <property type="entry name" value="BACK_BPM_SPOP"/>
    <property type="match status" value="1"/>
</dbReference>
<dbReference type="Pfam" id="PF00651">
    <property type="entry name" value="BTB"/>
    <property type="match status" value="1"/>
</dbReference>
<organism evidence="5">
    <name type="scientific">Panicum hallii</name>
    <dbReference type="NCBI Taxonomy" id="206008"/>
    <lineage>
        <taxon>Eukaryota</taxon>
        <taxon>Viridiplantae</taxon>
        <taxon>Streptophyta</taxon>
        <taxon>Embryophyta</taxon>
        <taxon>Tracheophyta</taxon>
        <taxon>Spermatophyta</taxon>
        <taxon>Magnoliopsida</taxon>
        <taxon>Liliopsida</taxon>
        <taxon>Poales</taxon>
        <taxon>Poaceae</taxon>
        <taxon>PACMAD clade</taxon>
        <taxon>Panicoideae</taxon>
        <taxon>Panicodae</taxon>
        <taxon>Paniceae</taxon>
        <taxon>Panicinae</taxon>
        <taxon>Panicum</taxon>
        <taxon>Panicum sect. Panicum</taxon>
    </lineage>
</organism>
<protein>
    <recommendedName>
        <fullName evidence="6">BTB domain-containing protein</fullName>
    </recommendedName>
</protein>
<dbReference type="SUPFAM" id="SSF49599">
    <property type="entry name" value="TRAF domain-like"/>
    <property type="match status" value="1"/>
</dbReference>
<dbReference type="PROSITE" id="PS50097">
    <property type="entry name" value="BTB"/>
    <property type="match status" value="1"/>
</dbReference>
<dbReference type="Gramene" id="PVH34504">
    <property type="protein sequence ID" value="PVH34504"/>
    <property type="gene ID" value="PAHAL_8G233900"/>
</dbReference>
<dbReference type="Gene3D" id="3.30.710.10">
    <property type="entry name" value="Potassium Channel Kv1.1, Chain A"/>
    <property type="match status" value="1"/>
</dbReference>
<dbReference type="Pfam" id="PF22486">
    <property type="entry name" value="MATH_2"/>
    <property type="match status" value="1"/>
</dbReference>
<dbReference type="InterPro" id="IPR011333">
    <property type="entry name" value="SKP1/BTB/POZ_sf"/>
</dbReference>
<evidence type="ECO:0000256" key="2">
    <source>
        <dbReference type="ARBA" id="ARBA00010846"/>
    </source>
</evidence>
<dbReference type="PANTHER" id="PTHR26379:SF483">
    <property type="entry name" value="OS11G0619800 PROTEIN"/>
    <property type="match status" value="1"/>
</dbReference>
<feature type="domain" description="MATH" evidence="4">
    <location>
        <begin position="23"/>
        <end position="159"/>
    </location>
</feature>
<dbReference type="InterPro" id="IPR045005">
    <property type="entry name" value="BPM1-6"/>
</dbReference>
<accession>A0A2T8IA07</accession>
<dbReference type="InterPro" id="IPR008974">
    <property type="entry name" value="TRAF-like"/>
</dbReference>
<dbReference type="SUPFAM" id="SSF54695">
    <property type="entry name" value="POZ domain"/>
    <property type="match status" value="1"/>
</dbReference>
<evidence type="ECO:0000259" key="3">
    <source>
        <dbReference type="PROSITE" id="PS50097"/>
    </source>
</evidence>
<dbReference type="EMBL" id="CM008053">
    <property type="protein sequence ID" value="PVH34504.1"/>
    <property type="molecule type" value="Genomic_DNA"/>
</dbReference>
<name>A0A2T8IA07_9POAL</name>
<dbReference type="PROSITE" id="PS50144">
    <property type="entry name" value="MATH"/>
    <property type="match status" value="1"/>
</dbReference>
<dbReference type="GO" id="GO:0016567">
    <property type="term" value="P:protein ubiquitination"/>
    <property type="evidence" value="ECO:0007669"/>
    <property type="project" value="InterPro"/>
</dbReference>
<sequence length="371" mass="39763">MGGGSACAAPAHSASTIAAEEVTSSHVLTVDEYSRTTKGLVAGQFLRSATFAVAGHRWRISHYPVGTNADDSEYISLFLHLEPADAREVAVKAWFSFSLLDASGEPVPTYTYFTYKADTFTCEASSSSPGKGWHKFIKRRVLQQSPYLCNDSFRVRCDVTVLKETAREDAPAAPAAARYVAVPPSDMGRDLGRLLSSGEGADVSLEVGGETVAAHRSILAARSPALRAELFAPAPAGPSAAVCVWIEGVDAEVFRALLHFVYTDSLPELEDDVHEATAMARRLLAPADRYGLERLKLICEDKLCDDIDASTVGTALALAERHGCQGLKRACLDFLMAGSNLKAAIATRGFEHLSNSCPSVLKELLDKVVAL</sequence>
<dbReference type="SMART" id="SM00225">
    <property type="entry name" value="BTB"/>
    <property type="match status" value="1"/>
</dbReference>
<dbReference type="SMART" id="SM00061">
    <property type="entry name" value="MATH"/>
    <property type="match status" value="1"/>
</dbReference>